<comment type="caution">
    <text evidence="2">The sequence shown here is derived from an EMBL/GenBank/DDBJ whole genome shotgun (WGS) entry which is preliminary data.</text>
</comment>
<proteinExistence type="predicted"/>
<dbReference type="PANTHER" id="PTHR48079">
    <property type="entry name" value="PROTEIN YEEZ"/>
    <property type="match status" value="1"/>
</dbReference>
<dbReference type="AlphaFoldDB" id="A0A9P4UYY7"/>
<feature type="domain" description="NAD(P)-binding" evidence="1">
    <location>
        <begin position="7"/>
        <end position="104"/>
    </location>
</feature>
<reference evidence="2" key="1">
    <citation type="journal article" date="2020" name="Stud. Mycol.">
        <title>101 Dothideomycetes genomes: a test case for predicting lifestyles and emergence of pathogens.</title>
        <authorList>
            <person name="Haridas S."/>
            <person name="Albert R."/>
            <person name="Binder M."/>
            <person name="Bloem J."/>
            <person name="Labutti K."/>
            <person name="Salamov A."/>
            <person name="Andreopoulos B."/>
            <person name="Baker S."/>
            <person name="Barry K."/>
            <person name="Bills G."/>
            <person name="Bluhm B."/>
            <person name="Cannon C."/>
            <person name="Castanera R."/>
            <person name="Culley D."/>
            <person name="Daum C."/>
            <person name="Ezra D."/>
            <person name="Gonzalez J."/>
            <person name="Henrissat B."/>
            <person name="Kuo A."/>
            <person name="Liang C."/>
            <person name="Lipzen A."/>
            <person name="Lutzoni F."/>
            <person name="Magnuson J."/>
            <person name="Mondo S."/>
            <person name="Nolan M."/>
            <person name="Ohm R."/>
            <person name="Pangilinan J."/>
            <person name="Park H.-J."/>
            <person name="Ramirez L."/>
            <person name="Alfaro M."/>
            <person name="Sun H."/>
            <person name="Tritt A."/>
            <person name="Yoshinaga Y."/>
            <person name="Zwiers L.-H."/>
            <person name="Turgeon B."/>
            <person name="Goodwin S."/>
            <person name="Spatafora J."/>
            <person name="Crous P."/>
            <person name="Grigoriev I."/>
        </authorList>
    </citation>
    <scope>NUCLEOTIDE SEQUENCE</scope>
    <source>
        <strain evidence="2">CBS 125425</strain>
    </source>
</reference>
<keyword evidence="3" id="KW-1185">Reference proteome</keyword>
<dbReference type="InterPro" id="IPR016040">
    <property type="entry name" value="NAD(P)-bd_dom"/>
</dbReference>
<sequence length="350" mass="38615">MQVFFIGATGHIGGALLNLLVQQYPSDSFTVLVRSPLQAEQLSAKYHVPTLLGSLEDVDAILPQIKEHQIVINCGPDTPFPAQVDKILKTLEECVDKRYYIHTSGAASIWEKLGGNKEGDKVWDDIEDVDTILGFPKEIPHGTIDKLVLSSNSKTLHVAIISPGYVEGLSVTIGRKTPLTFPDMFHTIQHLGAVYTVGGGLNLMSFMHVDDLVKLYAHLFASAVQGIQDKTVFRNEEIWGPKAYFFAHGVEMSWSEWMREFIAPALKKANAKFMKDSNEIKALSANELAEIVVTRLKGMPQAEAFSNAIAQGMESSMRIRSSRALKEFGWTAGSYLGVDEAVELYLAENA</sequence>
<organism evidence="2 3">
    <name type="scientific">Polyplosphaeria fusca</name>
    <dbReference type="NCBI Taxonomy" id="682080"/>
    <lineage>
        <taxon>Eukaryota</taxon>
        <taxon>Fungi</taxon>
        <taxon>Dikarya</taxon>
        <taxon>Ascomycota</taxon>
        <taxon>Pezizomycotina</taxon>
        <taxon>Dothideomycetes</taxon>
        <taxon>Pleosporomycetidae</taxon>
        <taxon>Pleosporales</taxon>
        <taxon>Tetraplosphaeriaceae</taxon>
        <taxon>Polyplosphaeria</taxon>
    </lineage>
</organism>
<dbReference type="Proteomes" id="UP000799444">
    <property type="component" value="Unassembled WGS sequence"/>
</dbReference>
<dbReference type="GO" id="GO:0005737">
    <property type="term" value="C:cytoplasm"/>
    <property type="evidence" value="ECO:0007669"/>
    <property type="project" value="TreeGrafter"/>
</dbReference>
<dbReference type="GO" id="GO:0004029">
    <property type="term" value="F:aldehyde dehydrogenase (NAD+) activity"/>
    <property type="evidence" value="ECO:0007669"/>
    <property type="project" value="TreeGrafter"/>
</dbReference>
<dbReference type="InterPro" id="IPR051783">
    <property type="entry name" value="NAD(P)-dependent_oxidoreduct"/>
</dbReference>
<name>A0A9P4UYY7_9PLEO</name>
<dbReference type="EMBL" id="ML996158">
    <property type="protein sequence ID" value="KAF2733677.1"/>
    <property type="molecule type" value="Genomic_DNA"/>
</dbReference>
<evidence type="ECO:0000313" key="2">
    <source>
        <dbReference type="EMBL" id="KAF2733677.1"/>
    </source>
</evidence>
<dbReference type="PANTHER" id="PTHR48079:SF6">
    <property type="entry name" value="NAD(P)-BINDING DOMAIN-CONTAINING PROTEIN-RELATED"/>
    <property type="match status" value="1"/>
</dbReference>
<dbReference type="InterPro" id="IPR036291">
    <property type="entry name" value="NAD(P)-bd_dom_sf"/>
</dbReference>
<evidence type="ECO:0000259" key="1">
    <source>
        <dbReference type="Pfam" id="PF13460"/>
    </source>
</evidence>
<gene>
    <name evidence="2" type="ORF">EJ04DRAFT_513051</name>
</gene>
<dbReference type="SUPFAM" id="SSF51735">
    <property type="entry name" value="NAD(P)-binding Rossmann-fold domains"/>
    <property type="match status" value="1"/>
</dbReference>
<protein>
    <submittedName>
        <fullName evidence="2">NAD(P)-binding protein</fullName>
    </submittedName>
</protein>
<dbReference type="OrthoDB" id="2130169at2759"/>
<dbReference type="Pfam" id="PF13460">
    <property type="entry name" value="NAD_binding_10"/>
    <property type="match status" value="1"/>
</dbReference>
<evidence type="ECO:0000313" key="3">
    <source>
        <dbReference type="Proteomes" id="UP000799444"/>
    </source>
</evidence>
<accession>A0A9P4UYY7</accession>
<dbReference type="Gene3D" id="3.40.50.720">
    <property type="entry name" value="NAD(P)-binding Rossmann-like Domain"/>
    <property type="match status" value="2"/>
</dbReference>